<accession>A0AAN9MME8</accession>
<keyword evidence="1" id="KW-0812">Transmembrane</keyword>
<keyword evidence="1" id="KW-0472">Membrane</keyword>
<sequence length="78" mass="8545">MLLQFLCGQSSVPFSLRNPAPLQPTMALIFPMFGGILLSVLSSKKIIEHVKLEAQIFSEGEGGRRVGSNVISFEKQPQ</sequence>
<evidence type="ECO:0000313" key="2">
    <source>
        <dbReference type="EMBL" id="KAK7354083.1"/>
    </source>
</evidence>
<reference evidence="2 3" key="1">
    <citation type="submission" date="2024-01" db="EMBL/GenBank/DDBJ databases">
        <title>The genomes of 5 underutilized Papilionoideae crops provide insights into root nodulation and disease resistanc.</title>
        <authorList>
            <person name="Jiang F."/>
        </authorList>
    </citation>
    <scope>NUCLEOTIDE SEQUENCE [LARGE SCALE GENOMIC DNA]</scope>
    <source>
        <strain evidence="2">JINMINGXINNONG_FW02</strain>
        <tissue evidence="2">Leaves</tissue>
    </source>
</reference>
<comment type="caution">
    <text evidence="2">The sequence shown here is derived from an EMBL/GenBank/DDBJ whole genome shotgun (WGS) entry which is preliminary data.</text>
</comment>
<feature type="transmembrane region" description="Helical" evidence="1">
    <location>
        <begin position="20"/>
        <end position="41"/>
    </location>
</feature>
<protein>
    <submittedName>
        <fullName evidence="2">Uncharacterized protein</fullName>
    </submittedName>
</protein>
<evidence type="ECO:0000256" key="1">
    <source>
        <dbReference type="SAM" id="Phobius"/>
    </source>
</evidence>
<dbReference type="EMBL" id="JAYMYR010000007">
    <property type="protein sequence ID" value="KAK7354083.1"/>
    <property type="molecule type" value="Genomic_DNA"/>
</dbReference>
<keyword evidence="3" id="KW-1185">Reference proteome</keyword>
<name>A0AAN9MME8_PHACN</name>
<keyword evidence="1" id="KW-1133">Transmembrane helix</keyword>
<dbReference type="Proteomes" id="UP001374584">
    <property type="component" value="Unassembled WGS sequence"/>
</dbReference>
<evidence type="ECO:0000313" key="3">
    <source>
        <dbReference type="Proteomes" id="UP001374584"/>
    </source>
</evidence>
<organism evidence="2 3">
    <name type="scientific">Phaseolus coccineus</name>
    <name type="common">Scarlet runner bean</name>
    <name type="synonym">Phaseolus multiflorus</name>
    <dbReference type="NCBI Taxonomy" id="3886"/>
    <lineage>
        <taxon>Eukaryota</taxon>
        <taxon>Viridiplantae</taxon>
        <taxon>Streptophyta</taxon>
        <taxon>Embryophyta</taxon>
        <taxon>Tracheophyta</taxon>
        <taxon>Spermatophyta</taxon>
        <taxon>Magnoliopsida</taxon>
        <taxon>eudicotyledons</taxon>
        <taxon>Gunneridae</taxon>
        <taxon>Pentapetalae</taxon>
        <taxon>rosids</taxon>
        <taxon>fabids</taxon>
        <taxon>Fabales</taxon>
        <taxon>Fabaceae</taxon>
        <taxon>Papilionoideae</taxon>
        <taxon>50 kb inversion clade</taxon>
        <taxon>NPAAA clade</taxon>
        <taxon>indigoferoid/millettioid clade</taxon>
        <taxon>Phaseoleae</taxon>
        <taxon>Phaseolus</taxon>
    </lineage>
</organism>
<dbReference type="AlphaFoldDB" id="A0AAN9MME8"/>
<gene>
    <name evidence="2" type="ORF">VNO80_19540</name>
</gene>
<proteinExistence type="predicted"/>